<keyword evidence="4" id="KW-0472">Membrane</keyword>
<dbReference type="GO" id="GO:0046931">
    <property type="term" value="P:pore complex assembly"/>
    <property type="evidence" value="ECO:0007669"/>
    <property type="project" value="InterPro"/>
</dbReference>
<dbReference type="Gene3D" id="2.60.270.20">
    <property type="entry name" value="Cytolysin/lectin"/>
    <property type="match status" value="1"/>
</dbReference>
<evidence type="ECO:0000313" key="7">
    <source>
        <dbReference type="Proteomes" id="UP000472267"/>
    </source>
</evidence>
<name>A0A672G295_SALFA</name>
<reference evidence="6" key="2">
    <citation type="submission" date="2025-08" db="UniProtKB">
        <authorList>
            <consortium name="Ensembl"/>
        </authorList>
    </citation>
    <scope>IDENTIFICATION</scope>
</reference>
<organism evidence="6 7">
    <name type="scientific">Salarias fasciatus</name>
    <name type="common">Jewelled blenny</name>
    <name type="synonym">Blennius fasciatus</name>
    <dbReference type="NCBI Taxonomy" id="181472"/>
    <lineage>
        <taxon>Eukaryota</taxon>
        <taxon>Metazoa</taxon>
        <taxon>Chordata</taxon>
        <taxon>Craniata</taxon>
        <taxon>Vertebrata</taxon>
        <taxon>Euteleostomi</taxon>
        <taxon>Actinopterygii</taxon>
        <taxon>Neopterygii</taxon>
        <taxon>Teleostei</taxon>
        <taxon>Neoteleostei</taxon>
        <taxon>Acanthomorphata</taxon>
        <taxon>Ovalentaria</taxon>
        <taxon>Blenniimorphae</taxon>
        <taxon>Blenniiformes</taxon>
        <taxon>Blennioidei</taxon>
        <taxon>Blenniidae</taxon>
        <taxon>Salariinae</taxon>
        <taxon>Salarias</taxon>
    </lineage>
</organism>
<dbReference type="PANTHER" id="PTHR40388:SF2">
    <property type="entry name" value="ACTINOPORIN-LIKE PROTEIN"/>
    <property type="match status" value="1"/>
</dbReference>
<dbReference type="GO" id="GO:0051715">
    <property type="term" value="P:cytolysis in another organism"/>
    <property type="evidence" value="ECO:0007669"/>
    <property type="project" value="InterPro"/>
</dbReference>
<accession>A0A672G295</accession>
<dbReference type="PANTHER" id="PTHR40388">
    <property type="entry name" value="BRYOPORIN"/>
    <property type="match status" value="1"/>
</dbReference>
<keyword evidence="7" id="KW-1185">Reference proteome</keyword>
<keyword evidence="5" id="KW-0166">Nematocyst</keyword>
<dbReference type="InParanoid" id="A0A672G295"/>
<proteinExistence type="predicted"/>
<protein>
    <submittedName>
        <fullName evidence="6">Uncharacterized protein</fullName>
    </submittedName>
</protein>
<dbReference type="InterPro" id="IPR015926">
    <property type="entry name" value="Cytolysin/lectin"/>
</dbReference>
<reference evidence="6" key="3">
    <citation type="submission" date="2025-09" db="UniProtKB">
        <authorList>
            <consortium name="Ensembl"/>
        </authorList>
    </citation>
    <scope>IDENTIFICATION</scope>
</reference>
<dbReference type="Proteomes" id="UP000472267">
    <property type="component" value="Chromosome 4"/>
</dbReference>
<dbReference type="GO" id="GO:0015267">
    <property type="term" value="F:channel activity"/>
    <property type="evidence" value="ECO:0007669"/>
    <property type="project" value="InterPro"/>
</dbReference>
<evidence type="ECO:0000256" key="5">
    <source>
        <dbReference type="ARBA" id="ARBA00023331"/>
    </source>
</evidence>
<dbReference type="InterPro" id="IPR009104">
    <property type="entry name" value="Anemon_actinoporin-like"/>
</dbReference>
<dbReference type="Ensembl" id="ENSSFAT00005005489.1">
    <property type="protein sequence ID" value="ENSSFAP00005005189.1"/>
    <property type="gene ID" value="ENSSFAG00005003303.1"/>
</dbReference>
<keyword evidence="4" id="KW-1053">Target membrane</keyword>
<keyword evidence="3" id="KW-1052">Target cell membrane</keyword>
<dbReference type="OMA" id="CNIHIAN"/>
<dbReference type="AlphaFoldDB" id="A0A672G295"/>
<dbReference type="GO" id="GO:0006812">
    <property type="term" value="P:monoatomic cation transport"/>
    <property type="evidence" value="ECO:0007669"/>
    <property type="project" value="InterPro"/>
</dbReference>
<evidence type="ECO:0000256" key="2">
    <source>
        <dbReference type="ARBA" id="ARBA00004532"/>
    </source>
</evidence>
<evidence type="ECO:0000256" key="3">
    <source>
        <dbReference type="ARBA" id="ARBA00022537"/>
    </source>
</evidence>
<dbReference type="GO" id="GO:0046930">
    <property type="term" value="C:pore complex"/>
    <property type="evidence" value="ECO:0007669"/>
    <property type="project" value="InterPro"/>
</dbReference>
<dbReference type="Pfam" id="PF06369">
    <property type="entry name" value="Anemone_cytotox"/>
    <property type="match status" value="1"/>
</dbReference>
<reference evidence="6" key="1">
    <citation type="submission" date="2019-06" db="EMBL/GenBank/DDBJ databases">
        <authorList>
            <consortium name="Wellcome Sanger Institute Data Sharing"/>
        </authorList>
    </citation>
    <scope>NUCLEOTIDE SEQUENCE [LARGE SCALE GENOMIC DNA]</scope>
</reference>
<sequence length="166" mass="18549">MGTGGSTHRQCNITITNGCRRYYLSTPRWYTDSGFCDTPFPPTIPSNDNGFAVFKKTPDTARGAVGVIVYDVKHNSSHQIIDQIAIMFRNPYDFNLYSNLFAVGILERSRNCDEDLFDEMETGTGNYFFRSKAGDGALTYRGSRVTIKATMSDVPQPVMKVDVSET</sequence>
<evidence type="ECO:0000313" key="6">
    <source>
        <dbReference type="Ensembl" id="ENSSFAP00005005189.1"/>
    </source>
</evidence>
<evidence type="ECO:0000256" key="4">
    <source>
        <dbReference type="ARBA" id="ARBA00023298"/>
    </source>
</evidence>
<dbReference type="GO" id="GO:0042151">
    <property type="term" value="C:nematocyst"/>
    <property type="evidence" value="ECO:0007669"/>
    <property type="project" value="UniProtKB-SubCell"/>
</dbReference>
<dbReference type="GO" id="GO:0044218">
    <property type="term" value="C:other organism cell membrane"/>
    <property type="evidence" value="ECO:0007669"/>
    <property type="project" value="UniProtKB-KW"/>
</dbReference>
<comment type="subcellular location">
    <subcellularLocation>
        <location evidence="2">Nematocyst</location>
    </subcellularLocation>
    <subcellularLocation>
        <location evidence="1">Target cell membrane</location>
    </subcellularLocation>
</comment>
<evidence type="ECO:0000256" key="1">
    <source>
        <dbReference type="ARBA" id="ARBA00004175"/>
    </source>
</evidence>
<dbReference type="SUPFAM" id="SSF63724">
    <property type="entry name" value="Cytolysin/lectin"/>
    <property type="match status" value="1"/>
</dbReference>
<dbReference type="InterPro" id="IPR050677">
    <property type="entry name" value="Actinoporin_PFT"/>
</dbReference>